<evidence type="ECO:0000313" key="1">
    <source>
        <dbReference type="EMBL" id="GAA0420626.1"/>
    </source>
</evidence>
<dbReference type="EMBL" id="BAAABX010000051">
    <property type="protein sequence ID" value="GAA0420626.1"/>
    <property type="molecule type" value="Genomic_DNA"/>
</dbReference>
<dbReference type="Proteomes" id="UP001500879">
    <property type="component" value="Unassembled WGS sequence"/>
</dbReference>
<accession>A0ABN0YYF1</accession>
<reference evidence="1 2" key="1">
    <citation type="journal article" date="2019" name="Int. J. Syst. Evol. Microbiol.">
        <title>The Global Catalogue of Microorganisms (GCM) 10K type strain sequencing project: providing services to taxonomists for standard genome sequencing and annotation.</title>
        <authorList>
            <consortium name="The Broad Institute Genomics Platform"/>
            <consortium name="The Broad Institute Genome Sequencing Center for Infectious Disease"/>
            <person name="Wu L."/>
            <person name="Ma J."/>
        </authorList>
    </citation>
    <scope>NUCLEOTIDE SEQUENCE [LARGE SCALE GENOMIC DNA]</scope>
    <source>
        <strain evidence="1 2">JCM 4788</strain>
    </source>
</reference>
<protein>
    <recommendedName>
        <fullName evidence="3">Helix-turn-helix domain-containing protein</fullName>
    </recommendedName>
</protein>
<keyword evidence="2" id="KW-1185">Reference proteome</keyword>
<comment type="caution">
    <text evidence="1">The sequence shown here is derived from an EMBL/GenBank/DDBJ whole genome shotgun (WGS) entry which is preliminary data.</text>
</comment>
<evidence type="ECO:0000313" key="2">
    <source>
        <dbReference type="Proteomes" id="UP001500879"/>
    </source>
</evidence>
<name>A0ABN0YYF1_9ACTN</name>
<sequence length="61" mass="6516">MMLLALAGGNTVPIIARLVRADEDTVRDVIHRFNEMGLACLAPWWAGGCDQVIHAVGGDTP</sequence>
<evidence type="ECO:0008006" key="3">
    <source>
        <dbReference type="Google" id="ProtNLM"/>
    </source>
</evidence>
<organism evidence="1 2">
    <name type="scientific">Streptomyces luteireticuli</name>
    <dbReference type="NCBI Taxonomy" id="173858"/>
    <lineage>
        <taxon>Bacteria</taxon>
        <taxon>Bacillati</taxon>
        <taxon>Actinomycetota</taxon>
        <taxon>Actinomycetes</taxon>
        <taxon>Kitasatosporales</taxon>
        <taxon>Streptomycetaceae</taxon>
        <taxon>Streptomyces</taxon>
    </lineage>
</organism>
<proteinExistence type="predicted"/>
<gene>
    <name evidence="1" type="ORF">GCM10010357_47450</name>
</gene>
<dbReference type="Pfam" id="PF13551">
    <property type="entry name" value="HTH_29"/>
    <property type="match status" value="1"/>
</dbReference>